<name>A0A7G9FNV4_9FIRM</name>
<evidence type="ECO:0000256" key="8">
    <source>
        <dbReference type="ARBA" id="ARBA00022692"/>
    </source>
</evidence>
<proteinExistence type="inferred from homology"/>
<feature type="transmembrane region" description="Helical" evidence="13">
    <location>
        <begin position="195"/>
        <end position="215"/>
    </location>
</feature>
<dbReference type="RefSeq" id="WP_249321565.1">
    <property type="nucleotide sequence ID" value="NZ_CP060632.1"/>
</dbReference>
<evidence type="ECO:0000256" key="2">
    <source>
        <dbReference type="ARBA" id="ARBA00004651"/>
    </source>
</evidence>
<keyword evidence="9 13" id="KW-1133">Transmembrane helix</keyword>
<feature type="transmembrane region" description="Helical" evidence="13">
    <location>
        <begin position="96"/>
        <end position="116"/>
    </location>
</feature>
<evidence type="ECO:0000256" key="9">
    <source>
        <dbReference type="ARBA" id="ARBA00022989"/>
    </source>
</evidence>
<dbReference type="GO" id="GO:0006811">
    <property type="term" value="P:monoatomic ion transport"/>
    <property type="evidence" value="ECO:0007669"/>
    <property type="project" value="UniProtKB-KW"/>
</dbReference>
<dbReference type="PANTHER" id="PTHR43298:SF2">
    <property type="entry name" value="FMN_FAD EXPORTER YEEO-RELATED"/>
    <property type="match status" value="1"/>
</dbReference>
<keyword evidence="15" id="KW-1185">Reference proteome</keyword>
<evidence type="ECO:0000313" key="15">
    <source>
        <dbReference type="Proteomes" id="UP000515819"/>
    </source>
</evidence>
<feature type="transmembrane region" description="Helical" evidence="13">
    <location>
        <begin position="57"/>
        <end position="84"/>
    </location>
</feature>
<keyword evidence="5" id="KW-0813">Transport</keyword>
<evidence type="ECO:0000256" key="1">
    <source>
        <dbReference type="ARBA" id="ARBA00003408"/>
    </source>
</evidence>
<evidence type="ECO:0000256" key="7">
    <source>
        <dbReference type="ARBA" id="ARBA00022475"/>
    </source>
</evidence>
<reference evidence="14 15" key="1">
    <citation type="submission" date="2020-08" db="EMBL/GenBank/DDBJ databases">
        <authorList>
            <person name="Liu C."/>
            <person name="Sun Q."/>
        </authorList>
    </citation>
    <scope>NUCLEOTIDE SEQUENCE [LARGE SCALE GENOMIC DNA]</scope>
    <source>
        <strain evidence="14 15">NSJ-4</strain>
    </source>
</reference>
<evidence type="ECO:0000256" key="10">
    <source>
        <dbReference type="ARBA" id="ARBA00023065"/>
    </source>
</evidence>
<evidence type="ECO:0000256" key="13">
    <source>
        <dbReference type="SAM" id="Phobius"/>
    </source>
</evidence>
<dbReference type="GO" id="GO:0005886">
    <property type="term" value="C:plasma membrane"/>
    <property type="evidence" value="ECO:0007669"/>
    <property type="project" value="UniProtKB-SubCell"/>
</dbReference>
<protein>
    <recommendedName>
        <fullName evidence="4">Probable multidrug resistance protein NorM</fullName>
    </recommendedName>
    <alternativeName>
        <fullName evidence="12">Multidrug-efflux transporter</fullName>
    </alternativeName>
</protein>
<dbReference type="InterPro" id="IPR048279">
    <property type="entry name" value="MdtK-like"/>
</dbReference>
<dbReference type="GO" id="GO:0042910">
    <property type="term" value="F:xenobiotic transmembrane transporter activity"/>
    <property type="evidence" value="ECO:0007669"/>
    <property type="project" value="InterPro"/>
</dbReference>
<dbReference type="NCBIfam" id="TIGR00797">
    <property type="entry name" value="matE"/>
    <property type="match status" value="1"/>
</dbReference>
<keyword evidence="8 13" id="KW-0812">Transmembrane</keyword>
<feature type="transmembrane region" description="Helical" evidence="13">
    <location>
        <begin position="312"/>
        <end position="333"/>
    </location>
</feature>
<feature type="transmembrane region" description="Helical" evidence="13">
    <location>
        <begin position="168"/>
        <end position="189"/>
    </location>
</feature>
<gene>
    <name evidence="14" type="ORF">H9Q76_02795</name>
</gene>
<comment type="subcellular location">
    <subcellularLocation>
        <location evidence="2">Cell membrane</location>
        <topology evidence="2">Multi-pass membrane protein</topology>
    </subcellularLocation>
</comment>
<dbReference type="PIRSF" id="PIRSF006603">
    <property type="entry name" value="DinF"/>
    <property type="match status" value="1"/>
</dbReference>
<keyword evidence="11 13" id="KW-0472">Membrane</keyword>
<comment type="function">
    <text evidence="1">Multidrug efflux pump.</text>
</comment>
<dbReference type="Pfam" id="PF01554">
    <property type="entry name" value="MatE"/>
    <property type="match status" value="2"/>
</dbReference>
<feature type="transmembrane region" description="Helical" evidence="13">
    <location>
        <begin position="20"/>
        <end position="37"/>
    </location>
</feature>
<feature type="transmembrane region" description="Helical" evidence="13">
    <location>
        <begin position="410"/>
        <end position="430"/>
    </location>
</feature>
<feature type="transmembrane region" description="Helical" evidence="13">
    <location>
        <begin position="353"/>
        <end position="375"/>
    </location>
</feature>
<dbReference type="InterPro" id="IPR050222">
    <property type="entry name" value="MATE_MdtK"/>
</dbReference>
<organism evidence="14 15">
    <name type="scientific">Wujia chipingensis</name>
    <dbReference type="NCBI Taxonomy" id="2763670"/>
    <lineage>
        <taxon>Bacteria</taxon>
        <taxon>Bacillati</taxon>
        <taxon>Bacillota</taxon>
        <taxon>Clostridia</taxon>
        <taxon>Lachnospirales</taxon>
        <taxon>Lachnospiraceae</taxon>
        <taxon>Wujia</taxon>
    </lineage>
</organism>
<evidence type="ECO:0000256" key="11">
    <source>
        <dbReference type="ARBA" id="ARBA00023136"/>
    </source>
</evidence>
<feature type="transmembrane region" description="Helical" evidence="13">
    <location>
        <begin position="136"/>
        <end position="156"/>
    </location>
</feature>
<dbReference type="Proteomes" id="UP000515819">
    <property type="component" value="Chromosome"/>
</dbReference>
<comment type="similarity">
    <text evidence="3">Belongs to the multi antimicrobial extrusion (MATE) (TC 2.A.66.1) family.</text>
</comment>
<keyword evidence="6" id="KW-0050">Antiport</keyword>
<keyword evidence="10" id="KW-0406">Ion transport</keyword>
<feature type="transmembrane region" description="Helical" evidence="13">
    <location>
        <begin position="275"/>
        <end position="300"/>
    </location>
</feature>
<keyword evidence="7" id="KW-1003">Cell membrane</keyword>
<dbReference type="InterPro" id="IPR002528">
    <property type="entry name" value="MATE_fam"/>
</dbReference>
<dbReference type="KEGG" id="wcp:H9Q76_02795"/>
<evidence type="ECO:0000256" key="5">
    <source>
        <dbReference type="ARBA" id="ARBA00022448"/>
    </source>
</evidence>
<evidence type="ECO:0000256" key="12">
    <source>
        <dbReference type="ARBA" id="ARBA00031636"/>
    </source>
</evidence>
<dbReference type="EMBL" id="CP060632">
    <property type="protein sequence ID" value="QNM00236.1"/>
    <property type="molecule type" value="Genomic_DNA"/>
</dbReference>
<feature type="transmembrane region" description="Helical" evidence="13">
    <location>
        <begin position="243"/>
        <end position="263"/>
    </location>
</feature>
<evidence type="ECO:0000256" key="3">
    <source>
        <dbReference type="ARBA" id="ARBA00010199"/>
    </source>
</evidence>
<evidence type="ECO:0000256" key="4">
    <source>
        <dbReference type="ARBA" id="ARBA00020268"/>
    </source>
</evidence>
<dbReference type="GO" id="GO:0015297">
    <property type="term" value="F:antiporter activity"/>
    <property type="evidence" value="ECO:0007669"/>
    <property type="project" value="UniProtKB-KW"/>
</dbReference>
<accession>A0A7G9FNV4</accession>
<feature type="transmembrane region" description="Helical" evidence="13">
    <location>
        <begin position="387"/>
        <end position="404"/>
    </location>
</feature>
<dbReference type="AlphaFoldDB" id="A0A7G9FNV4"/>
<evidence type="ECO:0000313" key="14">
    <source>
        <dbReference type="EMBL" id="QNM00236.1"/>
    </source>
</evidence>
<dbReference type="PANTHER" id="PTHR43298">
    <property type="entry name" value="MULTIDRUG RESISTANCE PROTEIN NORM-RELATED"/>
    <property type="match status" value="1"/>
</dbReference>
<evidence type="ECO:0000256" key="6">
    <source>
        <dbReference type="ARBA" id="ARBA00022449"/>
    </source>
</evidence>
<sequence length="440" mass="48879">MKQDSQMFGTEKISKILWKMAPPVMLAQLIQALYNIVDSFFVGRYSESGLTALSIIYPIQLLMIAFAVGTGVGINTCMAHYLGLSEDEKADEIGGIGTPLTLFMWAVFAVFCYFFMPAYAKMSTDSAEVIKEVVMYGRIVCVFSFGLFLESIWTKILQANGNMKTPMIAQIAGAVTNIILDPLLIFGMFGLPKMGIAGAATATVVGQIVAALIVMRRGFRKSPALSVYLPDIRKIYKMGIPNILMQSAYTFYIFGLNMVLATFSDQAVTVLGLYYKWQAFFFIPLGAMQTCIVPILSYNYATMKIARCKKTLSLALIYGVSLMMIGVLCFELIPGQMLHVFSHDAEVIRIGKVAFRIIAVSFIPLVTSLTFPVFFQAVGKAFTSSMLTVIRTVFLFVPLGYAFSRIGLNFFWLTFPVTDIITTIAGFLLYRRFLRFTKSS</sequence>